<accession>A0A9P7BP32</accession>
<organism evidence="3 4">
    <name type="scientific">Rhizopus oryzae</name>
    <name type="common">Mucormycosis agent</name>
    <name type="synonym">Rhizopus arrhizus var. delemar</name>
    <dbReference type="NCBI Taxonomy" id="64495"/>
    <lineage>
        <taxon>Eukaryota</taxon>
        <taxon>Fungi</taxon>
        <taxon>Fungi incertae sedis</taxon>
        <taxon>Mucoromycota</taxon>
        <taxon>Mucoromycotina</taxon>
        <taxon>Mucoromycetes</taxon>
        <taxon>Mucorales</taxon>
        <taxon>Mucorineae</taxon>
        <taxon>Rhizopodaceae</taxon>
        <taxon>Rhizopus</taxon>
    </lineage>
</organism>
<name>A0A9P7BP32_RHIOR</name>
<proteinExistence type="predicted"/>
<evidence type="ECO:0000256" key="2">
    <source>
        <dbReference type="SAM" id="MobiDB-lite"/>
    </source>
</evidence>
<gene>
    <name evidence="3" type="ORF">G6F64_009422</name>
</gene>
<evidence type="ECO:0000313" key="3">
    <source>
        <dbReference type="EMBL" id="KAG1304185.1"/>
    </source>
</evidence>
<keyword evidence="4" id="KW-1185">Reference proteome</keyword>
<feature type="compositionally biased region" description="Low complexity" evidence="2">
    <location>
        <begin position="129"/>
        <end position="145"/>
    </location>
</feature>
<evidence type="ECO:0000313" key="4">
    <source>
        <dbReference type="Proteomes" id="UP000716291"/>
    </source>
</evidence>
<reference evidence="3" key="1">
    <citation type="journal article" date="2020" name="Microb. Genom.">
        <title>Genetic diversity of clinical and environmental Mucorales isolates obtained from an investigation of mucormycosis cases among solid organ transplant recipients.</title>
        <authorList>
            <person name="Nguyen M.H."/>
            <person name="Kaul D."/>
            <person name="Muto C."/>
            <person name="Cheng S.J."/>
            <person name="Richter R.A."/>
            <person name="Bruno V.M."/>
            <person name="Liu G."/>
            <person name="Beyhan S."/>
            <person name="Sundermann A.J."/>
            <person name="Mounaud S."/>
            <person name="Pasculle A.W."/>
            <person name="Nierman W.C."/>
            <person name="Driscoll E."/>
            <person name="Cumbie R."/>
            <person name="Clancy C.J."/>
            <person name="Dupont C.L."/>
        </authorList>
    </citation>
    <scope>NUCLEOTIDE SEQUENCE</scope>
    <source>
        <strain evidence="3">GL11</strain>
    </source>
</reference>
<keyword evidence="1" id="KW-0175">Coiled coil</keyword>
<evidence type="ECO:0000256" key="1">
    <source>
        <dbReference type="SAM" id="Coils"/>
    </source>
</evidence>
<protein>
    <submittedName>
        <fullName evidence="3">Uncharacterized protein</fullName>
    </submittedName>
</protein>
<sequence>MVNTPIEDYISWIRKAYPDEKTKLFPIPTERLCLYVKYRNIPNISQLITYMSSHPTHGDNWLIKIREHPAVIELLNRQIKKAREKSLLRSRSVEPSKEPQCVVVEGAKAKGYMVISKDSSKDNQEINDINTSSGISSNSSGSSSTTLFKKPIPKNSRKRQTSELQLQQERKKKVMIPSVEDKVSDLLSKNKQLKNELEKKNEEIGRLNAILKQYTKLLKDVPEQDVFVCLEQ</sequence>
<comment type="caution">
    <text evidence="3">The sequence shown here is derived from an EMBL/GenBank/DDBJ whole genome shotgun (WGS) entry which is preliminary data.</text>
</comment>
<feature type="coiled-coil region" evidence="1">
    <location>
        <begin position="176"/>
        <end position="217"/>
    </location>
</feature>
<feature type="region of interest" description="Disordered" evidence="2">
    <location>
        <begin position="115"/>
        <end position="160"/>
    </location>
</feature>
<dbReference type="AlphaFoldDB" id="A0A9P7BP32"/>
<dbReference type="Proteomes" id="UP000716291">
    <property type="component" value="Unassembled WGS sequence"/>
</dbReference>
<dbReference type="EMBL" id="JAANQT010001714">
    <property type="protein sequence ID" value="KAG1304185.1"/>
    <property type="molecule type" value="Genomic_DNA"/>
</dbReference>
<dbReference type="OrthoDB" id="2252777at2759"/>